<evidence type="ECO:0000256" key="1">
    <source>
        <dbReference type="ARBA" id="ARBA00023002"/>
    </source>
</evidence>
<dbReference type="RefSeq" id="WP_284208023.1">
    <property type="nucleotide sequence ID" value="NZ_BSSU01000010.1"/>
</dbReference>
<feature type="domain" description="FAD dependent oxidoreductase" evidence="2">
    <location>
        <begin position="8"/>
        <end position="393"/>
    </location>
</feature>
<dbReference type="PANTHER" id="PTHR13847">
    <property type="entry name" value="SARCOSINE DEHYDROGENASE-RELATED"/>
    <property type="match status" value="1"/>
</dbReference>
<gene>
    <name evidence="3" type="ORF">theurythT_21050</name>
</gene>
<dbReference type="Pfam" id="PF01266">
    <property type="entry name" value="DAO"/>
    <property type="match status" value="1"/>
</dbReference>
<dbReference type="Proteomes" id="UP001157133">
    <property type="component" value="Unassembled WGS sequence"/>
</dbReference>
<dbReference type="PANTHER" id="PTHR13847:SF289">
    <property type="entry name" value="GLYCINE OXIDASE"/>
    <property type="match status" value="1"/>
</dbReference>
<accession>A0ABQ6H388</accession>
<evidence type="ECO:0000313" key="4">
    <source>
        <dbReference type="Proteomes" id="UP001157133"/>
    </source>
</evidence>
<dbReference type="SUPFAM" id="SSF54373">
    <property type="entry name" value="FAD-linked reductases, C-terminal domain"/>
    <property type="match status" value="1"/>
</dbReference>
<dbReference type="EMBL" id="BSSU01000010">
    <property type="protein sequence ID" value="GLX82653.1"/>
    <property type="molecule type" value="Genomic_DNA"/>
</dbReference>
<organism evidence="3 4">
    <name type="scientific">Thalassotalea eurytherma</name>
    <dbReference type="NCBI Taxonomy" id="1144278"/>
    <lineage>
        <taxon>Bacteria</taxon>
        <taxon>Pseudomonadati</taxon>
        <taxon>Pseudomonadota</taxon>
        <taxon>Gammaproteobacteria</taxon>
        <taxon>Alteromonadales</taxon>
        <taxon>Colwelliaceae</taxon>
        <taxon>Thalassotalea</taxon>
    </lineage>
</organism>
<dbReference type="Gene3D" id="3.30.9.10">
    <property type="entry name" value="D-Amino Acid Oxidase, subunit A, domain 2"/>
    <property type="match status" value="1"/>
</dbReference>
<dbReference type="Gene3D" id="3.50.50.60">
    <property type="entry name" value="FAD/NAD(P)-binding domain"/>
    <property type="match status" value="2"/>
</dbReference>
<name>A0ABQ6H388_9GAMM</name>
<dbReference type="SUPFAM" id="SSF51905">
    <property type="entry name" value="FAD/NAD(P)-binding domain"/>
    <property type="match status" value="1"/>
</dbReference>
<proteinExistence type="predicted"/>
<dbReference type="InterPro" id="IPR036188">
    <property type="entry name" value="FAD/NAD-bd_sf"/>
</dbReference>
<sequence>MPKTQTQVGIIGGGIIGVCTALYLQRIGYDVSIIDAKGIAKECSQGNAGHFATEQIFPLADKALLANLPKMLLDPLGPFRIKPSYFLKALPWFLRFVWQMRKRPFTHSKLKLKELNKHALCAFEELLAPFELDNLITLQGSILTFESTPDEQIETLLNKYLDEGVDVSWLSKEQILAIEPNLSENVTSAFLFNLGGHTADPEQLCVSLAEQFLAGGGQIIIDQIEDINTQDAVLLTGEMHSYHFDKIVVATGAWSKKLAHQLGYFVPLDTERGYHLMVEQADMITRPIASAERKFIMTPMSNGLRLAGTVEFAGLDAPLNNQRADILLPHAKSTLRSLPDAKISEPWMGFRPSLPDSLPVIGQAPRHSSVFFAFGHHHLGLTHGAITGKLIAEQMSGQRTTIDLAPFCISRFN</sequence>
<comment type="caution">
    <text evidence="3">The sequence shown here is derived from an EMBL/GenBank/DDBJ whole genome shotgun (WGS) entry which is preliminary data.</text>
</comment>
<keyword evidence="4" id="KW-1185">Reference proteome</keyword>
<evidence type="ECO:0000259" key="2">
    <source>
        <dbReference type="Pfam" id="PF01266"/>
    </source>
</evidence>
<keyword evidence="1" id="KW-0560">Oxidoreductase</keyword>
<dbReference type="InterPro" id="IPR006076">
    <property type="entry name" value="FAD-dep_OxRdtase"/>
</dbReference>
<protein>
    <submittedName>
        <fullName evidence="3">Amino acid dehydrogenase</fullName>
    </submittedName>
</protein>
<evidence type="ECO:0000313" key="3">
    <source>
        <dbReference type="EMBL" id="GLX82653.1"/>
    </source>
</evidence>
<reference evidence="3 4" key="1">
    <citation type="submission" date="2023-03" db="EMBL/GenBank/DDBJ databases">
        <title>Draft genome sequence of Thalassotalea eurytherma JCM 18482T.</title>
        <authorList>
            <person name="Sawabe T."/>
        </authorList>
    </citation>
    <scope>NUCLEOTIDE SEQUENCE [LARGE SCALE GENOMIC DNA]</scope>
    <source>
        <strain evidence="3 4">JCM 18482</strain>
    </source>
</reference>